<reference evidence="1" key="1">
    <citation type="submission" date="2023-04" db="EMBL/GenBank/DDBJ databases">
        <title>Characterization and analysis of the complete genome of Gordonia rubripertincta 112, the degrader of aromatic and aliphatic compounds.</title>
        <authorList>
            <person name="Frantsuzova E."/>
            <person name="Bogun A."/>
            <person name="Delegan Y."/>
        </authorList>
    </citation>
    <scope>NUCLEOTIDE SEQUENCE</scope>
    <source>
        <strain evidence="1">112</strain>
    </source>
</reference>
<evidence type="ECO:0000313" key="1">
    <source>
        <dbReference type="EMBL" id="MDG6782350.1"/>
    </source>
</evidence>
<organism evidence="1">
    <name type="scientific">Gordonia rubripertincta</name>
    <name type="common">Rhodococcus corallinus</name>
    <dbReference type="NCBI Taxonomy" id="36822"/>
    <lineage>
        <taxon>Bacteria</taxon>
        <taxon>Bacillati</taxon>
        <taxon>Actinomycetota</taxon>
        <taxon>Actinomycetes</taxon>
        <taxon>Mycobacteriales</taxon>
        <taxon>Gordoniaceae</taxon>
        <taxon>Gordonia</taxon>
    </lineage>
</organism>
<dbReference type="AlphaFoldDB" id="A0AAW6RD40"/>
<comment type="caution">
    <text evidence="1">The sequence shown here is derived from an EMBL/GenBank/DDBJ whole genome shotgun (WGS) entry which is preliminary data.</text>
</comment>
<dbReference type="RefSeq" id="WP_039880200.1">
    <property type="nucleotide sequence ID" value="NZ_CP059694.1"/>
</dbReference>
<sequence length="203" mass="21835">MERLDQGSPTTVLLWWIPVGAGGQVARRTSRWWELARARLARRAPHQLFHAALEIAVDGTRFVIEMAPAWSGPQGTDRGVAVTGPVGVRALGHWRLFRYEVRCWPDGTIPDLRWAVGGPVILTTDRATARTIVGNVRDVPPLTWGRNVEPADDMWNSNSVVSWLLVTAGIPTSTVVPPAGGSAPGWQAGLALGAGGRPESATP</sequence>
<name>A0AAW6RD40_GORRU</name>
<dbReference type="EMBL" id="JARUXG010000010">
    <property type="protein sequence ID" value="MDG6782350.1"/>
    <property type="molecule type" value="Genomic_DNA"/>
</dbReference>
<gene>
    <name evidence="1" type="ORF">QBL07_16090</name>
</gene>
<proteinExistence type="predicted"/>
<protein>
    <submittedName>
        <fullName evidence="1">Uncharacterized protein</fullName>
    </submittedName>
</protein>
<accession>A0AAW6RD40</accession>